<dbReference type="SUPFAM" id="SSF55486">
    <property type="entry name" value="Metalloproteases ('zincins'), catalytic domain"/>
    <property type="match status" value="1"/>
</dbReference>
<evidence type="ECO:0000313" key="3">
    <source>
        <dbReference type="EMBL" id="GAA0755860.1"/>
    </source>
</evidence>
<proteinExistence type="predicted"/>
<feature type="chain" id="PRO_5045984998" description="Peptidase C-terminal archaeal/bacterial domain-containing protein" evidence="1">
    <location>
        <begin position="26"/>
        <end position="474"/>
    </location>
</feature>
<evidence type="ECO:0000313" key="4">
    <source>
        <dbReference type="Proteomes" id="UP001500279"/>
    </source>
</evidence>
<dbReference type="Gene3D" id="3.40.390.10">
    <property type="entry name" value="Collagenase (Catalytic Domain)"/>
    <property type="match status" value="1"/>
</dbReference>
<keyword evidence="4" id="KW-1185">Reference proteome</keyword>
<comment type="caution">
    <text evidence="3">The sequence shown here is derived from an EMBL/GenBank/DDBJ whole genome shotgun (WGS) entry which is preliminary data.</text>
</comment>
<name>A0ABN1K607_9BURK</name>
<dbReference type="Gene3D" id="2.60.120.380">
    <property type="match status" value="1"/>
</dbReference>
<accession>A0ABN1K607</accession>
<dbReference type="EMBL" id="BAAAEW010000022">
    <property type="protein sequence ID" value="GAA0755860.1"/>
    <property type="molecule type" value="Genomic_DNA"/>
</dbReference>
<dbReference type="InterPro" id="IPR007280">
    <property type="entry name" value="Peptidase_C_arc/bac"/>
</dbReference>
<dbReference type="Pfam" id="PF13688">
    <property type="entry name" value="Reprolysin_5"/>
    <property type="match status" value="1"/>
</dbReference>
<dbReference type="RefSeq" id="WP_141287956.1">
    <property type="nucleotide sequence ID" value="NZ_BAAAEW010000022.1"/>
</dbReference>
<reference evidence="3 4" key="1">
    <citation type="journal article" date="2019" name="Int. J. Syst. Evol. Microbiol.">
        <title>The Global Catalogue of Microorganisms (GCM) 10K type strain sequencing project: providing services to taxonomists for standard genome sequencing and annotation.</title>
        <authorList>
            <consortium name="The Broad Institute Genomics Platform"/>
            <consortium name="The Broad Institute Genome Sequencing Center for Infectious Disease"/>
            <person name="Wu L."/>
            <person name="Ma J."/>
        </authorList>
    </citation>
    <scope>NUCLEOTIDE SEQUENCE [LARGE SCALE GENOMIC DNA]</scope>
    <source>
        <strain evidence="3 4">JCM 15503</strain>
    </source>
</reference>
<sequence>MRRPTLRSAALTATALLWLIQPAAAATAERTSFPRLELAEADASGQRAIDLLGSRLDEVAAWYRRSPQAFREMLLRDPLMRLDRHGRLYAVDELEAPLIAPAEEASLAATATPTTLDKTFKLHSLKGAKRMLYLDFNGATLTGTAWNSNGNTLTAQPFDMDGNPGTFSDAELERIQYIWQRVAEDYAPFGIDVTTQEPAADKLTRASTDDQIYGSTVVITNNSGVYNCSCGGVAYVGVFDNVGDFYKPALVFWNMLGPSGEKYVAEAISHEAGHNLGLSHDGNATSGYDTGHGSGATGWAPIMGAGYYQPVTQWSIGEYSSANNQEDDLAVIAANGGTLRKDDHGNTTAKATPLTVTANGVTLTVSGQGVIEQRGDKDVFSFTAGAGPVSITVSPDSRAPNLDVLAKLIDVNGTLLLKSNPVDALGATLSFTLPAAGTYYLLIDGIGFGDPLTNGYSDYASIGQYKISGTAPAP</sequence>
<evidence type="ECO:0000259" key="2">
    <source>
        <dbReference type="Pfam" id="PF04151"/>
    </source>
</evidence>
<organism evidence="3 4">
    <name type="scientific">Ideonella azotifigens</name>
    <dbReference type="NCBI Taxonomy" id="513160"/>
    <lineage>
        <taxon>Bacteria</taxon>
        <taxon>Pseudomonadati</taxon>
        <taxon>Pseudomonadota</taxon>
        <taxon>Betaproteobacteria</taxon>
        <taxon>Burkholderiales</taxon>
        <taxon>Sphaerotilaceae</taxon>
        <taxon>Ideonella</taxon>
    </lineage>
</organism>
<gene>
    <name evidence="3" type="ORF">GCM10009107_33770</name>
</gene>
<keyword evidence="1" id="KW-0732">Signal</keyword>
<dbReference type="InterPro" id="IPR024079">
    <property type="entry name" value="MetalloPept_cat_dom_sf"/>
</dbReference>
<protein>
    <recommendedName>
        <fullName evidence="2">Peptidase C-terminal archaeal/bacterial domain-containing protein</fullName>
    </recommendedName>
</protein>
<dbReference type="Proteomes" id="UP001500279">
    <property type="component" value="Unassembled WGS sequence"/>
</dbReference>
<feature type="signal peptide" evidence="1">
    <location>
        <begin position="1"/>
        <end position="25"/>
    </location>
</feature>
<dbReference type="Pfam" id="PF04151">
    <property type="entry name" value="PPC"/>
    <property type="match status" value="1"/>
</dbReference>
<feature type="domain" description="Peptidase C-terminal archaeal/bacterial" evidence="2">
    <location>
        <begin position="376"/>
        <end position="444"/>
    </location>
</feature>
<evidence type="ECO:0000256" key="1">
    <source>
        <dbReference type="SAM" id="SignalP"/>
    </source>
</evidence>